<gene>
    <name evidence="2" type="ORF">EJ05DRAFT_473394</name>
</gene>
<feature type="transmembrane region" description="Helical" evidence="1">
    <location>
        <begin position="220"/>
        <end position="237"/>
    </location>
</feature>
<dbReference type="GeneID" id="54484446"/>
<organism evidence="2 3">
    <name type="scientific">Pseudovirgaria hyperparasitica</name>
    <dbReference type="NCBI Taxonomy" id="470096"/>
    <lineage>
        <taxon>Eukaryota</taxon>
        <taxon>Fungi</taxon>
        <taxon>Dikarya</taxon>
        <taxon>Ascomycota</taxon>
        <taxon>Pezizomycotina</taxon>
        <taxon>Dothideomycetes</taxon>
        <taxon>Dothideomycetes incertae sedis</taxon>
        <taxon>Acrospermales</taxon>
        <taxon>Acrospermaceae</taxon>
        <taxon>Pseudovirgaria</taxon>
    </lineage>
</organism>
<feature type="transmembrane region" description="Helical" evidence="1">
    <location>
        <begin position="18"/>
        <end position="36"/>
    </location>
</feature>
<protein>
    <submittedName>
        <fullName evidence="2">Uncharacterized protein</fullName>
    </submittedName>
</protein>
<keyword evidence="3" id="KW-1185">Reference proteome</keyword>
<evidence type="ECO:0000256" key="1">
    <source>
        <dbReference type="SAM" id="Phobius"/>
    </source>
</evidence>
<keyword evidence="1" id="KW-0812">Transmembrane</keyword>
<name>A0A6A6WDZ3_9PEZI</name>
<feature type="transmembrane region" description="Helical" evidence="1">
    <location>
        <begin position="178"/>
        <end position="199"/>
    </location>
</feature>
<dbReference type="AlphaFoldDB" id="A0A6A6WDZ3"/>
<evidence type="ECO:0000313" key="2">
    <source>
        <dbReference type="EMBL" id="KAF2760785.1"/>
    </source>
</evidence>
<feature type="transmembrane region" description="Helical" evidence="1">
    <location>
        <begin position="48"/>
        <end position="71"/>
    </location>
</feature>
<dbReference type="EMBL" id="ML996567">
    <property type="protein sequence ID" value="KAF2760785.1"/>
    <property type="molecule type" value="Genomic_DNA"/>
</dbReference>
<dbReference type="Proteomes" id="UP000799437">
    <property type="component" value="Unassembled WGS sequence"/>
</dbReference>
<feature type="transmembrane region" description="Helical" evidence="1">
    <location>
        <begin position="269"/>
        <end position="287"/>
    </location>
</feature>
<feature type="transmembrane region" description="Helical" evidence="1">
    <location>
        <begin position="299"/>
        <end position="320"/>
    </location>
</feature>
<accession>A0A6A6WDZ3</accession>
<keyword evidence="1" id="KW-1133">Transmembrane helix</keyword>
<sequence>MSELSNERTVSEILFRTFALRIVVALTQSSLLALQGQHPQGRSFQQQIALYTILPVTALADYIAQIIQFFASLKWNRTRRTIQFVVLQLAGVRIRIDGETGGQTSQLVSLRACDSRKIIRQSVRAFKQPQKVRLERLGQILAAAASFVGCLFVVILVVRRIVLVLHSWLLLDFWNGLAALNGCIAAFHVILILMFGPALETWTYPPEAALRVSRKPTNGLGIPTLLMISYPANALFFNFFHVFHHRLLAMIRGLLWALLLPISSRKPYFEGFTPLLFVALCVGTWHIDWIRKSKTPLIWVYWAAFGLMVFNDLWLIYGCISDEVYHAREGYPGETFHNWIWVDEMRPYMLVY</sequence>
<reference evidence="2" key="1">
    <citation type="journal article" date="2020" name="Stud. Mycol.">
        <title>101 Dothideomycetes genomes: a test case for predicting lifestyles and emergence of pathogens.</title>
        <authorList>
            <person name="Haridas S."/>
            <person name="Albert R."/>
            <person name="Binder M."/>
            <person name="Bloem J."/>
            <person name="Labutti K."/>
            <person name="Salamov A."/>
            <person name="Andreopoulos B."/>
            <person name="Baker S."/>
            <person name="Barry K."/>
            <person name="Bills G."/>
            <person name="Bluhm B."/>
            <person name="Cannon C."/>
            <person name="Castanera R."/>
            <person name="Culley D."/>
            <person name="Daum C."/>
            <person name="Ezra D."/>
            <person name="Gonzalez J."/>
            <person name="Henrissat B."/>
            <person name="Kuo A."/>
            <person name="Liang C."/>
            <person name="Lipzen A."/>
            <person name="Lutzoni F."/>
            <person name="Magnuson J."/>
            <person name="Mondo S."/>
            <person name="Nolan M."/>
            <person name="Ohm R."/>
            <person name="Pangilinan J."/>
            <person name="Park H.-J."/>
            <person name="Ramirez L."/>
            <person name="Alfaro M."/>
            <person name="Sun H."/>
            <person name="Tritt A."/>
            <person name="Yoshinaga Y."/>
            <person name="Zwiers L.-H."/>
            <person name="Turgeon B."/>
            <person name="Goodwin S."/>
            <person name="Spatafora J."/>
            <person name="Crous P."/>
            <person name="Grigoriev I."/>
        </authorList>
    </citation>
    <scope>NUCLEOTIDE SEQUENCE</scope>
    <source>
        <strain evidence="2">CBS 121739</strain>
    </source>
</reference>
<keyword evidence="1" id="KW-0472">Membrane</keyword>
<dbReference type="RefSeq" id="XP_033603236.1">
    <property type="nucleotide sequence ID" value="XM_033743392.1"/>
</dbReference>
<feature type="transmembrane region" description="Helical" evidence="1">
    <location>
        <begin position="137"/>
        <end position="158"/>
    </location>
</feature>
<evidence type="ECO:0000313" key="3">
    <source>
        <dbReference type="Proteomes" id="UP000799437"/>
    </source>
</evidence>
<proteinExistence type="predicted"/>